<reference evidence="10 11" key="1">
    <citation type="submission" date="2020-02" db="EMBL/GenBank/DDBJ databases">
        <title>Genome assembly of a novel Clostridium senegalense strain.</title>
        <authorList>
            <person name="Gupta T.B."/>
            <person name="Jauregui R."/>
            <person name="Maclean P."/>
            <person name="Nawarathana A."/>
            <person name="Brightwell G."/>
        </authorList>
    </citation>
    <scope>NUCLEOTIDE SEQUENCE [LARGE SCALE GENOMIC DNA]</scope>
    <source>
        <strain evidence="10 11">AGRFS4</strain>
    </source>
</reference>
<gene>
    <name evidence="10" type="ORF">G3M99_06205</name>
</gene>
<feature type="domain" description="MacB-like periplasmic core" evidence="9">
    <location>
        <begin position="21"/>
        <end position="252"/>
    </location>
</feature>
<proteinExistence type="predicted"/>
<evidence type="ECO:0000259" key="8">
    <source>
        <dbReference type="Pfam" id="PF02687"/>
    </source>
</evidence>
<name>A0A6M0H0Z8_9CLOT</name>
<dbReference type="Pfam" id="PF02687">
    <property type="entry name" value="FtsX"/>
    <property type="match status" value="1"/>
</dbReference>
<feature type="region of interest" description="Disordered" evidence="6">
    <location>
        <begin position="119"/>
        <end position="139"/>
    </location>
</feature>
<dbReference type="InterPro" id="IPR050250">
    <property type="entry name" value="Macrolide_Exporter_MacB"/>
</dbReference>
<dbReference type="InterPro" id="IPR025857">
    <property type="entry name" value="MacB_PCD"/>
</dbReference>
<evidence type="ECO:0000256" key="5">
    <source>
        <dbReference type="ARBA" id="ARBA00023136"/>
    </source>
</evidence>
<keyword evidence="4 7" id="KW-1133">Transmembrane helix</keyword>
<evidence type="ECO:0000256" key="6">
    <source>
        <dbReference type="SAM" id="MobiDB-lite"/>
    </source>
</evidence>
<evidence type="ECO:0000313" key="11">
    <source>
        <dbReference type="Proteomes" id="UP000481872"/>
    </source>
</evidence>
<dbReference type="InterPro" id="IPR003838">
    <property type="entry name" value="ABC3_permease_C"/>
</dbReference>
<evidence type="ECO:0000259" key="9">
    <source>
        <dbReference type="Pfam" id="PF12704"/>
    </source>
</evidence>
<feature type="transmembrane region" description="Helical" evidence="7">
    <location>
        <begin position="320"/>
        <end position="341"/>
    </location>
</feature>
<dbReference type="GO" id="GO:0005886">
    <property type="term" value="C:plasma membrane"/>
    <property type="evidence" value="ECO:0007669"/>
    <property type="project" value="UniProtKB-SubCell"/>
</dbReference>
<feature type="domain" description="ABC3 transporter permease C-terminal" evidence="8">
    <location>
        <begin position="320"/>
        <end position="463"/>
    </location>
</feature>
<dbReference type="PANTHER" id="PTHR30572">
    <property type="entry name" value="MEMBRANE COMPONENT OF TRANSPORTER-RELATED"/>
    <property type="match status" value="1"/>
</dbReference>
<feature type="region of interest" description="Disordered" evidence="6">
    <location>
        <begin position="67"/>
        <end position="92"/>
    </location>
</feature>
<feature type="transmembrane region" description="Helical" evidence="7">
    <location>
        <begin position="20"/>
        <end position="38"/>
    </location>
</feature>
<feature type="transmembrane region" description="Helical" evidence="7">
    <location>
        <begin position="435"/>
        <end position="458"/>
    </location>
</feature>
<protein>
    <submittedName>
        <fullName evidence="10">ABC transporter permease</fullName>
    </submittedName>
</protein>
<accession>A0A6M0H0Z8</accession>
<evidence type="ECO:0000256" key="2">
    <source>
        <dbReference type="ARBA" id="ARBA00022475"/>
    </source>
</evidence>
<organism evidence="10 11">
    <name type="scientific">Clostridium senegalense</name>
    <dbReference type="NCBI Taxonomy" id="1465809"/>
    <lineage>
        <taxon>Bacteria</taxon>
        <taxon>Bacillati</taxon>
        <taxon>Bacillota</taxon>
        <taxon>Clostridia</taxon>
        <taxon>Eubacteriales</taxon>
        <taxon>Clostridiaceae</taxon>
        <taxon>Clostridium</taxon>
    </lineage>
</organism>
<dbReference type="EMBL" id="JAAGPU010000008">
    <property type="protein sequence ID" value="NEU04456.1"/>
    <property type="molecule type" value="Genomic_DNA"/>
</dbReference>
<evidence type="ECO:0000256" key="1">
    <source>
        <dbReference type="ARBA" id="ARBA00004651"/>
    </source>
</evidence>
<comment type="subcellular location">
    <subcellularLocation>
        <location evidence="1">Cell membrane</location>
        <topology evidence="1">Multi-pass membrane protein</topology>
    </subcellularLocation>
</comment>
<dbReference type="Pfam" id="PF12704">
    <property type="entry name" value="MacB_PCD"/>
    <property type="match status" value="1"/>
</dbReference>
<dbReference type="PROSITE" id="PS51257">
    <property type="entry name" value="PROKAR_LIPOPROTEIN"/>
    <property type="match status" value="1"/>
</dbReference>
<evidence type="ECO:0000313" key="10">
    <source>
        <dbReference type="EMBL" id="NEU04456.1"/>
    </source>
</evidence>
<evidence type="ECO:0000256" key="7">
    <source>
        <dbReference type="SAM" id="Phobius"/>
    </source>
</evidence>
<keyword evidence="2" id="KW-1003">Cell membrane</keyword>
<dbReference type="RefSeq" id="WP_199869552.1">
    <property type="nucleotide sequence ID" value="NZ_JAAGPU010000008.1"/>
</dbReference>
<dbReference type="AlphaFoldDB" id="A0A6M0H0Z8"/>
<dbReference type="Proteomes" id="UP000481872">
    <property type="component" value="Unassembled WGS sequence"/>
</dbReference>
<keyword evidence="3 7" id="KW-0812">Transmembrane</keyword>
<evidence type="ECO:0000256" key="3">
    <source>
        <dbReference type="ARBA" id="ARBA00022692"/>
    </source>
</evidence>
<dbReference type="PANTHER" id="PTHR30572:SF9">
    <property type="entry name" value="ABC TRANSPORTER PERMEASE PROTEIN"/>
    <property type="match status" value="1"/>
</dbReference>
<evidence type="ECO:0000256" key="4">
    <source>
        <dbReference type="ARBA" id="ARBA00022989"/>
    </source>
</evidence>
<keyword evidence="5 7" id="KW-0472">Membrane</keyword>
<comment type="caution">
    <text evidence="10">The sequence shown here is derived from an EMBL/GenBank/DDBJ whole genome shotgun (WGS) entry which is preliminary data.</text>
</comment>
<sequence length="471" mass="52160">MYIFKNAIKNLTRNKGRNLLIGIITIAILSCTAISVIINTASNEMINGYKNRFGSEVFIQPNQEKMQEKMKNGDMESLNDSPSNDLKEKLSQSEHLKETIFSSSYIGYSEKIKALDQDEVEKRKDEGNSGNFVTMGGTKRSENAKDGYLNILGGLNKAGIEEFNNGTRKITDGKMPEKNGEVMISEDFAKLNNLKVGDNFKVKNPDDPDNFEPLELTISGIYYDGSKSENYAFKHPIMNRKNEIITTYDTLKSYNNKVKKDTDLINLDAQYYLKNPDLLDAFNDEAHKKGLSDTLEVSTDATTYNNIVKPIEGLTKVSSIFMFLVLGFGGSILILISILSIRERKYEIGVLRAMGMKKGKVALGLIFETLFMIGISLIAGLTIGGFSAQPISNILLQGQLDAQKEVSQGMVSIAMGATNSAPPIEKLDVFLSSEAILGITLIALLLGVVSISIGILYIMRYEPRKILSERN</sequence>
<feature type="transmembrane region" description="Helical" evidence="7">
    <location>
        <begin position="361"/>
        <end position="386"/>
    </location>
</feature>
<dbReference type="GO" id="GO:0022857">
    <property type="term" value="F:transmembrane transporter activity"/>
    <property type="evidence" value="ECO:0007669"/>
    <property type="project" value="TreeGrafter"/>
</dbReference>
<keyword evidence="11" id="KW-1185">Reference proteome</keyword>